<dbReference type="EMBL" id="JADKYB010000001">
    <property type="protein sequence ID" value="MBM9502982.1"/>
    <property type="molecule type" value="Genomic_DNA"/>
</dbReference>
<keyword evidence="3" id="KW-1185">Reference proteome</keyword>
<feature type="compositionally biased region" description="Acidic residues" evidence="1">
    <location>
        <begin position="377"/>
        <end position="388"/>
    </location>
</feature>
<evidence type="ECO:0000313" key="3">
    <source>
        <dbReference type="Proteomes" id="UP000749040"/>
    </source>
</evidence>
<sequence length="497" mass="51587">MGRPVSRPADDGGGVAAPLDLHPEDLYSVALRFAAGQDALDKIADTLNTALQNISGMAGDDSYGHGFAATYDPAAKALFGALSAADRAIGQAATGLVTTANNYLKADHHSNPKAGGSPPEQFPLPVVFADIFYPDPPTAVGPGHSSVPHAIAKYWPNGHQDSLRTAATAFRTASGAIDTLGTGLHGHVSAITDNNSGDSITAMADFWARIWKDDPDGGKAPLSTAKYACDRLAKACDAFAQAIDTAHSKVEQKLGEAGIAIGFTTALGVALTVFTFGGSDAAAGALDAGEAAAILGEVEVAVDEAVTTISTEMVADLEAYLQAAADSAPELEAVDAETTEVSQALERELAETEAREPAGVGGRGGAGGGGDEPPTGGDDEPPADSDDEGLPKTYEERSKAVRDIMSDDNGDLIGEEDSKGVRMVTEEQLQQTRTELFERLGDPEVKPTPKGNIEVWRLSDDPPSTVTYRPFSKSGGPTIDMNDVDGLDAKRLHIPQH</sequence>
<dbReference type="Proteomes" id="UP000749040">
    <property type="component" value="Unassembled WGS sequence"/>
</dbReference>
<reference evidence="2 3" key="1">
    <citation type="submission" date="2021-01" db="EMBL/GenBank/DDBJ databases">
        <title>Streptomyces acididurans sp. nov., isolated from a peat swamp forest soil.</title>
        <authorList>
            <person name="Chantavorakit T."/>
            <person name="Duangmal K."/>
        </authorList>
    </citation>
    <scope>NUCLEOTIDE SEQUENCE [LARGE SCALE GENOMIC DNA]</scope>
    <source>
        <strain evidence="2 3">KK5PA1</strain>
    </source>
</reference>
<gene>
    <name evidence="2" type="ORF">ITX44_00185</name>
</gene>
<accession>A0ABS2TI10</accession>
<evidence type="ECO:0008006" key="4">
    <source>
        <dbReference type="Google" id="ProtNLM"/>
    </source>
</evidence>
<feature type="compositionally biased region" description="Gly residues" evidence="1">
    <location>
        <begin position="359"/>
        <end position="371"/>
    </location>
</feature>
<feature type="region of interest" description="Disordered" evidence="1">
    <location>
        <begin position="441"/>
        <end position="497"/>
    </location>
</feature>
<feature type="compositionally biased region" description="Acidic residues" evidence="1">
    <location>
        <begin position="406"/>
        <end position="415"/>
    </location>
</feature>
<evidence type="ECO:0000256" key="1">
    <source>
        <dbReference type="SAM" id="MobiDB-lite"/>
    </source>
</evidence>
<feature type="compositionally biased region" description="Basic and acidic residues" evidence="1">
    <location>
        <begin position="389"/>
        <end position="405"/>
    </location>
</feature>
<name>A0ABS2TI10_9ACTN</name>
<feature type="region of interest" description="Disordered" evidence="1">
    <location>
        <begin position="331"/>
        <end position="417"/>
    </location>
</feature>
<proteinExistence type="predicted"/>
<feature type="compositionally biased region" description="Basic and acidic residues" evidence="1">
    <location>
        <begin position="345"/>
        <end position="356"/>
    </location>
</feature>
<comment type="caution">
    <text evidence="2">The sequence shown here is derived from an EMBL/GenBank/DDBJ whole genome shotgun (WGS) entry which is preliminary data.</text>
</comment>
<dbReference type="Gene3D" id="1.10.287.1060">
    <property type="entry name" value="ESAT-6-like"/>
    <property type="match status" value="1"/>
</dbReference>
<dbReference type="RefSeq" id="WP_205354880.1">
    <property type="nucleotide sequence ID" value="NZ_JADKYB010000001.1"/>
</dbReference>
<protein>
    <recommendedName>
        <fullName evidence="4">WXG100 family type VII secretion target</fullName>
    </recommendedName>
</protein>
<organism evidence="2 3">
    <name type="scientific">Actinacidiphila acididurans</name>
    <dbReference type="NCBI Taxonomy" id="2784346"/>
    <lineage>
        <taxon>Bacteria</taxon>
        <taxon>Bacillati</taxon>
        <taxon>Actinomycetota</taxon>
        <taxon>Actinomycetes</taxon>
        <taxon>Kitasatosporales</taxon>
        <taxon>Streptomycetaceae</taxon>
        <taxon>Actinacidiphila</taxon>
    </lineage>
</organism>
<evidence type="ECO:0000313" key="2">
    <source>
        <dbReference type="EMBL" id="MBM9502982.1"/>
    </source>
</evidence>